<accession>A0A8S9KNE2</accession>
<feature type="compositionally biased region" description="Polar residues" evidence="1">
    <location>
        <begin position="222"/>
        <end position="235"/>
    </location>
</feature>
<organism evidence="2 3">
    <name type="scientific">Brassica cretica</name>
    <name type="common">Mustard</name>
    <dbReference type="NCBI Taxonomy" id="69181"/>
    <lineage>
        <taxon>Eukaryota</taxon>
        <taxon>Viridiplantae</taxon>
        <taxon>Streptophyta</taxon>
        <taxon>Embryophyta</taxon>
        <taxon>Tracheophyta</taxon>
        <taxon>Spermatophyta</taxon>
        <taxon>Magnoliopsida</taxon>
        <taxon>eudicotyledons</taxon>
        <taxon>Gunneridae</taxon>
        <taxon>Pentapetalae</taxon>
        <taxon>rosids</taxon>
        <taxon>malvids</taxon>
        <taxon>Brassicales</taxon>
        <taxon>Brassicaceae</taxon>
        <taxon>Brassiceae</taxon>
        <taxon>Brassica</taxon>
    </lineage>
</organism>
<sequence>MKRRESSSPKEFLILDKLSSILHQGQLAFQTASAPFASEPLAIPTATAPVRRSAARVSNLNPFASRPARVQLVFSSRPARVPAQLEIWSRHRKFGRLDLVKARKREKTSQDVQVPPNQMDARGKDKNACETVRMNVDLLGENKLQYVEIGRLVVVPAEAPIGTHAGRLGQCVLYGQMNECAPICFKTLIRTRRYRRTLIRSRLRSRSCPPDQLQPQCVPDPRQTQLHPASKTSSVPDCKRPVRIRAARDPDCNNSRSMISCSRLQPQSVRVQASSCSARVLAQLEFGKHGASVAIMGRRKQVLDAAVSDLRSLGIQVGFRIVVFRPFVGEVIAASYPPVPTERGDDAKPFAPMVVTETLDDDGLGPVSWWEGSTSNENHEDYNDT</sequence>
<reference evidence="2" key="1">
    <citation type="submission" date="2019-12" db="EMBL/GenBank/DDBJ databases">
        <title>Genome sequencing and annotation of Brassica cretica.</title>
        <authorList>
            <person name="Studholme D.J."/>
            <person name="Sarris P.F."/>
        </authorList>
    </citation>
    <scope>NUCLEOTIDE SEQUENCE</scope>
    <source>
        <strain evidence="2">PFS-001/15</strain>
        <tissue evidence="2">Leaf</tissue>
    </source>
</reference>
<evidence type="ECO:0000313" key="2">
    <source>
        <dbReference type="EMBL" id="KAF2595925.1"/>
    </source>
</evidence>
<dbReference type="Proteomes" id="UP000712281">
    <property type="component" value="Unassembled WGS sequence"/>
</dbReference>
<protein>
    <submittedName>
        <fullName evidence="2">Uncharacterized protein</fullName>
    </submittedName>
</protein>
<feature type="region of interest" description="Disordered" evidence="1">
    <location>
        <begin position="358"/>
        <end position="385"/>
    </location>
</feature>
<name>A0A8S9KNE2_BRACR</name>
<dbReference type="EMBL" id="QGKW02000717">
    <property type="protein sequence ID" value="KAF2595925.1"/>
    <property type="molecule type" value="Genomic_DNA"/>
</dbReference>
<dbReference type="AlphaFoldDB" id="A0A8S9KNE2"/>
<comment type="caution">
    <text evidence="2">The sequence shown here is derived from an EMBL/GenBank/DDBJ whole genome shotgun (WGS) entry which is preliminary data.</text>
</comment>
<feature type="region of interest" description="Disordered" evidence="1">
    <location>
        <begin position="106"/>
        <end position="125"/>
    </location>
</feature>
<gene>
    <name evidence="2" type="ORF">F2Q68_00008216</name>
</gene>
<evidence type="ECO:0000256" key="1">
    <source>
        <dbReference type="SAM" id="MobiDB-lite"/>
    </source>
</evidence>
<evidence type="ECO:0000313" key="3">
    <source>
        <dbReference type="Proteomes" id="UP000712281"/>
    </source>
</evidence>
<proteinExistence type="predicted"/>
<feature type="region of interest" description="Disordered" evidence="1">
    <location>
        <begin position="205"/>
        <end position="237"/>
    </location>
</feature>